<accession>A0A9P0F5D5</accession>
<dbReference type="InterPro" id="IPR036554">
    <property type="entry name" value="GHMP_kinase_C_sf"/>
</dbReference>
<dbReference type="Gene3D" id="1.20.1440.340">
    <property type="match status" value="1"/>
</dbReference>
<dbReference type="Pfam" id="PF00288">
    <property type="entry name" value="GHMP_kinases_N"/>
    <property type="match status" value="1"/>
</dbReference>
<evidence type="ECO:0000256" key="2">
    <source>
        <dbReference type="ARBA" id="ARBA00022679"/>
    </source>
</evidence>
<feature type="domain" description="Galactokinase N-terminal" evidence="8">
    <location>
        <begin position="28"/>
        <end position="75"/>
    </location>
</feature>
<dbReference type="InterPro" id="IPR013750">
    <property type="entry name" value="GHMP_kinase_C_dom"/>
</dbReference>
<dbReference type="InterPro" id="IPR006206">
    <property type="entry name" value="Mevalonate/galactokinase"/>
</dbReference>
<keyword evidence="10" id="KW-1185">Reference proteome</keyword>
<dbReference type="KEGG" id="btab:109035554"/>
<keyword evidence="3" id="KW-0547">Nucleotide-binding</keyword>
<evidence type="ECO:0000313" key="10">
    <source>
        <dbReference type="Proteomes" id="UP001152759"/>
    </source>
</evidence>
<dbReference type="SUPFAM" id="SSF54211">
    <property type="entry name" value="Ribosomal protein S5 domain 2-like"/>
    <property type="match status" value="1"/>
</dbReference>
<dbReference type="PRINTS" id="PR00473">
    <property type="entry name" value="GALCTOKINASE"/>
</dbReference>
<dbReference type="PROSITE" id="PS00627">
    <property type="entry name" value="GHMP_KINASES_ATP"/>
    <property type="match status" value="1"/>
</dbReference>
<evidence type="ECO:0000256" key="1">
    <source>
        <dbReference type="ARBA" id="ARBA00006566"/>
    </source>
</evidence>
<evidence type="ECO:0008006" key="11">
    <source>
        <dbReference type="Google" id="ProtNLM"/>
    </source>
</evidence>
<dbReference type="PIRSF" id="PIRSF000530">
    <property type="entry name" value="Galactokinase"/>
    <property type="match status" value="1"/>
</dbReference>
<dbReference type="InterPro" id="IPR014721">
    <property type="entry name" value="Ribsml_uS5_D2-typ_fold_subgr"/>
</dbReference>
<dbReference type="GO" id="GO:0005829">
    <property type="term" value="C:cytosol"/>
    <property type="evidence" value="ECO:0007669"/>
    <property type="project" value="TreeGrafter"/>
</dbReference>
<dbReference type="PRINTS" id="PR00959">
    <property type="entry name" value="MEVGALKINASE"/>
</dbReference>
<dbReference type="InterPro" id="IPR019741">
    <property type="entry name" value="Galactokinase_CS"/>
</dbReference>
<dbReference type="GO" id="GO:0005524">
    <property type="term" value="F:ATP binding"/>
    <property type="evidence" value="ECO:0007669"/>
    <property type="project" value="UniProtKB-KW"/>
</dbReference>
<dbReference type="PROSITE" id="PS00106">
    <property type="entry name" value="GALACTOKINASE"/>
    <property type="match status" value="1"/>
</dbReference>
<evidence type="ECO:0000259" key="7">
    <source>
        <dbReference type="Pfam" id="PF08544"/>
    </source>
</evidence>
<gene>
    <name evidence="9" type="ORF">BEMITA_LOCUS8477</name>
</gene>
<feature type="domain" description="GHMP kinase N-terminal" evidence="6">
    <location>
        <begin position="117"/>
        <end position="202"/>
    </location>
</feature>
<dbReference type="InterPro" id="IPR020568">
    <property type="entry name" value="Ribosomal_Su5_D2-typ_SF"/>
</dbReference>
<keyword evidence="4" id="KW-0418">Kinase</keyword>
<dbReference type="NCBIfam" id="TIGR00131">
    <property type="entry name" value="gal_kin"/>
    <property type="match status" value="1"/>
</dbReference>
<dbReference type="InterPro" id="IPR019539">
    <property type="entry name" value="GalKase_N"/>
</dbReference>
<reference evidence="9" key="1">
    <citation type="submission" date="2021-12" db="EMBL/GenBank/DDBJ databases">
        <authorList>
            <person name="King R."/>
        </authorList>
    </citation>
    <scope>NUCLEOTIDE SEQUENCE</scope>
</reference>
<dbReference type="InterPro" id="IPR006203">
    <property type="entry name" value="GHMP_knse_ATP-bd_CS"/>
</dbReference>
<dbReference type="AlphaFoldDB" id="A0A9P0F5D5"/>
<organism evidence="9 10">
    <name type="scientific">Bemisia tabaci</name>
    <name type="common">Sweetpotato whitefly</name>
    <name type="synonym">Aleurodes tabaci</name>
    <dbReference type="NCBI Taxonomy" id="7038"/>
    <lineage>
        <taxon>Eukaryota</taxon>
        <taxon>Metazoa</taxon>
        <taxon>Ecdysozoa</taxon>
        <taxon>Arthropoda</taxon>
        <taxon>Hexapoda</taxon>
        <taxon>Insecta</taxon>
        <taxon>Pterygota</taxon>
        <taxon>Neoptera</taxon>
        <taxon>Paraneoptera</taxon>
        <taxon>Hemiptera</taxon>
        <taxon>Sternorrhyncha</taxon>
        <taxon>Aleyrodoidea</taxon>
        <taxon>Aleyrodidae</taxon>
        <taxon>Aleyrodinae</taxon>
        <taxon>Bemisia</taxon>
    </lineage>
</organism>
<keyword evidence="2" id="KW-0808">Transferase</keyword>
<name>A0A9P0F5D5_BEMTA</name>
<dbReference type="GO" id="GO:0004335">
    <property type="term" value="F:galactokinase activity"/>
    <property type="evidence" value="ECO:0007669"/>
    <property type="project" value="InterPro"/>
</dbReference>
<evidence type="ECO:0000256" key="4">
    <source>
        <dbReference type="ARBA" id="ARBA00022777"/>
    </source>
</evidence>
<keyword evidence="5" id="KW-0067">ATP-binding</keyword>
<dbReference type="SUPFAM" id="SSF55060">
    <property type="entry name" value="GHMP Kinase, C-terminal domain"/>
    <property type="match status" value="1"/>
</dbReference>
<evidence type="ECO:0000256" key="3">
    <source>
        <dbReference type="ARBA" id="ARBA00022741"/>
    </source>
</evidence>
<evidence type="ECO:0000259" key="6">
    <source>
        <dbReference type="Pfam" id="PF00288"/>
    </source>
</evidence>
<proteinExistence type="inferred from homology"/>
<dbReference type="Gene3D" id="3.30.70.3170">
    <property type="match status" value="1"/>
</dbReference>
<dbReference type="EMBL" id="OU963866">
    <property type="protein sequence ID" value="CAH0389670.1"/>
    <property type="molecule type" value="Genomic_DNA"/>
</dbReference>
<dbReference type="PANTHER" id="PTHR10457">
    <property type="entry name" value="MEVALONATE KINASE/GALACTOKINASE"/>
    <property type="match status" value="1"/>
</dbReference>
<evidence type="ECO:0000313" key="9">
    <source>
        <dbReference type="EMBL" id="CAH0389670.1"/>
    </source>
</evidence>
<comment type="similarity">
    <text evidence="1">Belongs to the GHMP kinase family. GalK subfamily.</text>
</comment>
<dbReference type="InterPro" id="IPR000705">
    <property type="entry name" value="Galactokinase"/>
</dbReference>
<dbReference type="PANTHER" id="PTHR10457:SF7">
    <property type="entry name" value="GALACTOKINASE-RELATED"/>
    <property type="match status" value="1"/>
</dbReference>
<evidence type="ECO:0000256" key="5">
    <source>
        <dbReference type="ARBA" id="ARBA00022840"/>
    </source>
</evidence>
<dbReference type="Gene3D" id="3.30.230.10">
    <property type="match status" value="1"/>
</dbReference>
<dbReference type="InterPro" id="IPR006204">
    <property type="entry name" value="GHMP_kinase_N_dom"/>
</dbReference>
<dbReference type="Pfam" id="PF10509">
    <property type="entry name" value="GalKase_gal_bdg"/>
    <property type="match status" value="1"/>
</dbReference>
<dbReference type="Pfam" id="PF08544">
    <property type="entry name" value="GHMP_kinases_C"/>
    <property type="match status" value="1"/>
</dbReference>
<dbReference type="GO" id="GO:0006012">
    <property type="term" value="P:galactose metabolic process"/>
    <property type="evidence" value="ECO:0007669"/>
    <property type="project" value="InterPro"/>
</dbReference>
<dbReference type="Proteomes" id="UP001152759">
    <property type="component" value="Chromosome 5"/>
</dbReference>
<evidence type="ECO:0000259" key="8">
    <source>
        <dbReference type="Pfam" id="PF10509"/>
    </source>
</evidence>
<protein>
    <recommendedName>
        <fullName evidence="11">Galactokinase</fullName>
    </recommendedName>
</protein>
<feature type="domain" description="GHMP kinase C-terminal" evidence="7">
    <location>
        <begin position="356"/>
        <end position="429"/>
    </location>
</feature>
<sequence length="459" mass="50669">MEEFPILKMPKDRELVKLPNTLYNILDEFVAEYRTEPDFFVRVPGRVNLIGEHIDYCGYGVCPMAIQQNIFAAVKVTEDSDLLKLANFEGSKFKKFQCSLLNFEILRDEKVGPSWENYFLCGVKGILESMEKPSGMCVVVFGDIPPGAGLSSSSALVCAAALATAYANKLKISKLELAALCARAEHHIGTQGGGMDQAIAFLASAGSAKFIEFEPTLKVQDVQLSAMANFVIIQSLVTKNKAASSDFNTRVVECRLAAQVLAKQSGLEWKGIKRLAAVQDLLGIDLPNMIKLVSENLHDSPYLKSEVCKLLEVDEQELNSVSLTENTLGVQEFKLKQRAMHVFSEALRVKQFISTNKLEDAGKLMNESHESLRDLYECSHPQLDKLVDLCWKNGALGARLTGAGWGGCVVALVTVDKVVEFIEKIKKTYFLNTMNCDENLDSLIFSSKPTHGARILVLV</sequence>